<dbReference type="PIRSF" id="PIRSF000077">
    <property type="entry name" value="Thioredoxin"/>
    <property type="match status" value="1"/>
</dbReference>
<dbReference type="InterPro" id="IPR005746">
    <property type="entry name" value="Thioredoxin"/>
</dbReference>
<organism evidence="12 13">
    <name type="scientific">Alkalibacter saccharofermentans DSM 14828</name>
    <dbReference type="NCBI Taxonomy" id="1120975"/>
    <lineage>
        <taxon>Bacteria</taxon>
        <taxon>Bacillati</taxon>
        <taxon>Bacillota</taxon>
        <taxon>Clostridia</taxon>
        <taxon>Eubacteriales</taxon>
        <taxon>Eubacteriaceae</taxon>
        <taxon>Alkalibacter</taxon>
    </lineage>
</organism>
<evidence type="ECO:0000256" key="10">
    <source>
        <dbReference type="PIRSR" id="PIRSR000077-4"/>
    </source>
</evidence>
<dbReference type="SUPFAM" id="SSF52833">
    <property type="entry name" value="Thioredoxin-like"/>
    <property type="match status" value="1"/>
</dbReference>
<evidence type="ECO:0000256" key="2">
    <source>
        <dbReference type="ARBA" id="ARBA00020570"/>
    </source>
</evidence>
<dbReference type="GO" id="GO:0005829">
    <property type="term" value="C:cytosol"/>
    <property type="evidence" value="ECO:0007669"/>
    <property type="project" value="TreeGrafter"/>
</dbReference>
<feature type="domain" description="Thioredoxin" evidence="11">
    <location>
        <begin position="1"/>
        <end position="104"/>
    </location>
</feature>
<evidence type="ECO:0000256" key="4">
    <source>
        <dbReference type="ARBA" id="ARBA00022982"/>
    </source>
</evidence>
<protein>
    <recommendedName>
        <fullName evidence="2 7">Thioredoxin</fullName>
    </recommendedName>
</protein>
<dbReference type="NCBIfam" id="TIGR01068">
    <property type="entry name" value="thioredoxin"/>
    <property type="match status" value="1"/>
</dbReference>
<dbReference type="STRING" id="1120975.SAMN02746064_01014"/>
<dbReference type="EMBL" id="FQTU01000005">
    <property type="protein sequence ID" value="SHE69065.1"/>
    <property type="molecule type" value="Genomic_DNA"/>
</dbReference>
<dbReference type="PANTHER" id="PTHR45663:SF11">
    <property type="entry name" value="GEO12009P1"/>
    <property type="match status" value="1"/>
</dbReference>
<keyword evidence="6 10" id="KW-0676">Redox-active center</keyword>
<comment type="similarity">
    <text evidence="1 8">Belongs to the thioredoxin family.</text>
</comment>
<dbReference type="InterPro" id="IPR036249">
    <property type="entry name" value="Thioredoxin-like_sf"/>
</dbReference>
<dbReference type="GO" id="GO:0045454">
    <property type="term" value="P:cell redox homeostasis"/>
    <property type="evidence" value="ECO:0007669"/>
    <property type="project" value="TreeGrafter"/>
</dbReference>
<gene>
    <name evidence="12" type="ORF">SAMN02746064_01014</name>
</gene>
<name>A0A1M4VJL3_9FIRM</name>
<proteinExistence type="inferred from homology"/>
<dbReference type="FunFam" id="3.40.30.10:FF:000001">
    <property type="entry name" value="Thioredoxin"/>
    <property type="match status" value="1"/>
</dbReference>
<dbReference type="Gene3D" id="3.40.30.10">
    <property type="entry name" value="Glutaredoxin"/>
    <property type="match status" value="1"/>
</dbReference>
<feature type="site" description="Deprotonates C-terminal active site Cys" evidence="9">
    <location>
        <position position="23"/>
    </location>
</feature>
<dbReference type="PRINTS" id="PR00421">
    <property type="entry name" value="THIOREDOXIN"/>
</dbReference>
<evidence type="ECO:0000256" key="8">
    <source>
        <dbReference type="PIRNR" id="PIRNR000077"/>
    </source>
</evidence>
<dbReference type="Proteomes" id="UP000184251">
    <property type="component" value="Unassembled WGS sequence"/>
</dbReference>
<keyword evidence="4" id="KW-0249">Electron transport</keyword>
<feature type="site" description="Contributes to redox potential value" evidence="9">
    <location>
        <position position="31"/>
    </location>
</feature>
<dbReference type="InterPro" id="IPR017937">
    <property type="entry name" value="Thioredoxin_CS"/>
</dbReference>
<dbReference type="CDD" id="cd02947">
    <property type="entry name" value="TRX_family"/>
    <property type="match status" value="1"/>
</dbReference>
<dbReference type="PANTHER" id="PTHR45663">
    <property type="entry name" value="GEO12009P1"/>
    <property type="match status" value="1"/>
</dbReference>
<evidence type="ECO:0000256" key="1">
    <source>
        <dbReference type="ARBA" id="ARBA00008987"/>
    </source>
</evidence>
<feature type="active site" description="Nucleophile" evidence="9">
    <location>
        <position position="29"/>
    </location>
</feature>
<evidence type="ECO:0000313" key="12">
    <source>
        <dbReference type="EMBL" id="SHE69065.1"/>
    </source>
</evidence>
<dbReference type="OrthoDB" id="9790390at2"/>
<keyword evidence="13" id="KW-1185">Reference proteome</keyword>
<dbReference type="InterPro" id="IPR013766">
    <property type="entry name" value="Thioredoxin_domain"/>
</dbReference>
<evidence type="ECO:0000256" key="3">
    <source>
        <dbReference type="ARBA" id="ARBA00022448"/>
    </source>
</evidence>
<dbReference type="GO" id="GO:0015035">
    <property type="term" value="F:protein-disulfide reductase activity"/>
    <property type="evidence" value="ECO:0007669"/>
    <property type="project" value="UniProtKB-UniRule"/>
</dbReference>
<dbReference type="PROSITE" id="PS00194">
    <property type="entry name" value="THIOREDOXIN_1"/>
    <property type="match status" value="1"/>
</dbReference>
<feature type="site" description="Contributes to redox potential value" evidence="9">
    <location>
        <position position="30"/>
    </location>
</feature>
<accession>A0A1M4VJL3</accession>
<keyword evidence="5 10" id="KW-1015">Disulfide bond</keyword>
<evidence type="ECO:0000256" key="7">
    <source>
        <dbReference type="NCBIfam" id="TIGR01068"/>
    </source>
</evidence>
<dbReference type="Pfam" id="PF00085">
    <property type="entry name" value="Thioredoxin"/>
    <property type="match status" value="1"/>
</dbReference>
<reference evidence="12 13" key="1">
    <citation type="submission" date="2016-11" db="EMBL/GenBank/DDBJ databases">
        <authorList>
            <person name="Jaros S."/>
            <person name="Januszkiewicz K."/>
            <person name="Wedrychowicz H."/>
        </authorList>
    </citation>
    <scope>NUCLEOTIDE SEQUENCE [LARGE SCALE GENOMIC DNA]</scope>
    <source>
        <strain evidence="12 13">DSM 14828</strain>
    </source>
</reference>
<evidence type="ECO:0000259" key="11">
    <source>
        <dbReference type="PROSITE" id="PS51352"/>
    </source>
</evidence>
<keyword evidence="3" id="KW-0813">Transport</keyword>
<sequence length="104" mass="11809">MKEVMDSTFVEEVINNEQPVLVDFWAPWCGPCKMVGPVMEELSKQYDGKVKVVKVNVDDNPEISETLKITSIPTIVLFKEGQPKEAVVGFKPKNVFEKMVEKHL</sequence>
<feature type="active site" description="Nucleophile" evidence="9">
    <location>
        <position position="32"/>
    </location>
</feature>
<evidence type="ECO:0000256" key="9">
    <source>
        <dbReference type="PIRSR" id="PIRSR000077-1"/>
    </source>
</evidence>
<evidence type="ECO:0000313" key="13">
    <source>
        <dbReference type="Proteomes" id="UP000184251"/>
    </source>
</evidence>
<dbReference type="PROSITE" id="PS51352">
    <property type="entry name" value="THIOREDOXIN_2"/>
    <property type="match status" value="1"/>
</dbReference>
<dbReference type="AlphaFoldDB" id="A0A1M4VJL3"/>
<evidence type="ECO:0000256" key="5">
    <source>
        <dbReference type="ARBA" id="ARBA00023157"/>
    </source>
</evidence>
<evidence type="ECO:0000256" key="6">
    <source>
        <dbReference type="ARBA" id="ARBA00023284"/>
    </source>
</evidence>
<feature type="disulfide bond" description="Redox-active" evidence="10">
    <location>
        <begin position="29"/>
        <end position="32"/>
    </location>
</feature>